<organism evidence="2 3">
    <name type="scientific">Microcystis aeruginosa NIES-3804</name>
    <dbReference type="NCBI Taxonomy" id="2517783"/>
    <lineage>
        <taxon>Bacteria</taxon>
        <taxon>Bacillati</taxon>
        <taxon>Cyanobacteriota</taxon>
        <taxon>Cyanophyceae</taxon>
        <taxon>Oscillatoriophycideae</taxon>
        <taxon>Chroococcales</taxon>
        <taxon>Microcystaceae</taxon>
        <taxon>Microcystis</taxon>
    </lineage>
</organism>
<dbReference type="Pfam" id="PF26623">
    <property type="entry name" value="Psb35"/>
    <property type="match status" value="1"/>
</dbReference>
<keyword evidence="1" id="KW-0472">Membrane</keyword>
<dbReference type="NCBIfam" id="NF047378">
    <property type="entry name" value="photo_II_Psb35"/>
    <property type="match status" value="1"/>
</dbReference>
<proteinExistence type="predicted"/>
<comment type="caution">
    <text evidence="2">The sequence shown here is derived from an EMBL/GenBank/DDBJ whole genome shotgun (WGS) entry which is preliminary data.</text>
</comment>
<evidence type="ECO:0000313" key="2">
    <source>
        <dbReference type="EMBL" id="GCL48980.1"/>
    </source>
</evidence>
<accession>A0A6H9GMV1</accession>
<dbReference type="AlphaFoldDB" id="A0A6H9GMV1"/>
<reference evidence="2 3" key="1">
    <citation type="submission" date="2019-02" db="EMBL/GenBank/DDBJ databases">
        <title>Draft genome sequence of Arthrospira platensis NIES-3804.</title>
        <authorList>
            <person name="Yamaguchi H."/>
            <person name="Suzuki S."/>
            <person name="Kawachi M."/>
        </authorList>
    </citation>
    <scope>NUCLEOTIDE SEQUENCE [LARGE SCALE GENOMIC DNA]</scope>
    <source>
        <strain evidence="2 3">NIES-3804</strain>
    </source>
</reference>
<keyword evidence="1" id="KW-1133">Transmembrane helix</keyword>
<sequence>MYLLLEVASGKFPVYFVAVYVVGFLAAVTIGSIAWYNSKRPVGWEDAQRPDIIPEVKTDVNSDSQS</sequence>
<feature type="transmembrane region" description="Helical" evidence="1">
    <location>
        <begin position="12"/>
        <end position="36"/>
    </location>
</feature>
<dbReference type="RefSeq" id="WP_002766079.1">
    <property type="nucleotide sequence ID" value="NZ_BJCI01000006.1"/>
</dbReference>
<protein>
    <submittedName>
        <fullName evidence="2">Uncharacterized protein</fullName>
    </submittedName>
</protein>
<dbReference type="Proteomes" id="UP000435041">
    <property type="component" value="Unassembled WGS sequence"/>
</dbReference>
<dbReference type="EMBL" id="BJCI01000006">
    <property type="protein sequence ID" value="GCL48980.1"/>
    <property type="molecule type" value="Genomic_DNA"/>
</dbReference>
<dbReference type="InterPro" id="IPR058149">
    <property type="entry name" value="Psb35"/>
</dbReference>
<name>A0A6H9GMV1_MICAE</name>
<evidence type="ECO:0000256" key="1">
    <source>
        <dbReference type="SAM" id="Phobius"/>
    </source>
</evidence>
<evidence type="ECO:0000313" key="3">
    <source>
        <dbReference type="Proteomes" id="UP000435041"/>
    </source>
</evidence>
<keyword evidence="1" id="KW-0812">Transmembrane</keyword>
<gene>
    <name evidence="2" type="ORF">NIES3804_05310</name>
</gene>